<dbReference type="Proteomes" id="UP001419268">
    <property type="component" value="Unassembled WGS sequence"/>
</dbReference>
<gene>
    <name evidence="1" type="ORF">Scep_014934</name>
</gene>
<name>A0AAP0J299_9MAGN</name>
<keyword evidence="2" id="KW-1185">Reference proteome</keyword>
<sequence>MAMRRAFLGHENGRSIAIVGGNAYACKFDGVAASGEHRDMEGLVRHAEVTQRSYEIYSDRAGIKGKAVIFDNTPPLFEQGSPSDRAHMLHAQMGQVGLGSKT</sequence>
<evidence type="ECO:0000313" key="1">
    <source>
        <dbReference type="EMBL" id="KAK9126088.1"/>
    </source>
</evidence>
<evidence type="ECO:0000313" key="2">
    <source>
        <dbReference type="Proteomes" id="UP001419268"/>
    </source>
</evidence>
<dbReference type="EMBL" id="JBBNAG010000006">
    <property type="protein sequence ID" value="KAK9126088.1"/>
    <property type="molecule type" value="Genomic_DNA"/>
</dbReference>
<protein>
    <submittedName>
        <fullName evidence="1">Uncharacterized protein</fullName>
    </submittedName>
</protein>
<organism evidence="1 2">
    <name type="scientific">Stephania cephalantha</name>
    <dbReference type="NCBI Taxonomy" id="152367"/>
    <lineage>
        <taxon>Eukaryota</taxon>
        <taxon>Viridiplantae</taxon>
        <taxon>Streptophyta</taxon>
        <taxon>Embryophyta</taxon>
        <taxon>Tracheophyta</taxon>
        <taxon>Spermatophyta</taxon>
        <taxon>Magnoliopsida</taxon>
        <taxon>Ranunculales</taxon>
        <taxon>Menispermaceae</taxon>
        <taxon>Menispermoideae</taxon>
        <taxon>Cissampelideae</taxon>
        <taxon>Stephania</taxon>
    </lineage>
</organism>
<dbReference type="AlphaFoldDB" id="A0AAP0J299"/>
<comment type="caution">
    <text evidence="1">The sequence shown here is derived from an EMBL/GenBank/DDBJ whole genome shotgun (WGS) entry which is preliminary data.</text>
</comment>
<accession>A0AAP0J299</accession>
<reference evidence="1 2" key="1">
    <citation type="submission" date="2024-01" db="EMBL/GenBank/DDBJ databases">
        <title>Genome assemblies of Stephania.</title>
        <authorList>
            <person name="Yang L."/>
        </authorList>
    </citation>
    <scope>NUCLEOTIDE SEQUENCE [LARGE SCALE GENOMIC DNA]</scope>
    <source>
        <strain evidence="1">JXDWG</strain>
        <tissue evidence="1">Leaf</tissue>
    </source>
</reference>
<proteinExistence type="predicted"/>